<evidence type="ECO:0000313" key="2">
    <source>
        <dbReference type="Proteomes" id="UP000460317"/>
    </source>
</evidence>
<name>A0A7J5JL94_BACT4</name>
<dbReference type="AlphaFoldDB" id="A0A7J5JL94"/>
<organism evidence="1 2">
    <name type="scientific">Bacteroides thetaiotaomicron</name>
    <dbReference type="NCBI Taxonomy" id="818"/>
    <lineage>
        <taxon>Bacteria</taxon>
        <taxon>Pseudomonadati</taxon>
        <taxon>Bacteroidota</taxon>
        <taxon>Bacteroidia</taxon>
        <taxon>Bacteroidales</taxon>
        <taxon>Bacteroidaceae</taxon>
        <taxon>Bacteroides</taxon>
    </lineage>
</organism>
<protein>
    <submittedName>
        <fullName evidence="1">Uncharacterized protein</fullName>
    </submittedName>
</protein>
<dbReference type="RefSeq" id="WP_130041802.1">
    <property type="nucleotide sequence ID" value="NZ_CP103375.1"/>
</dbReference>
<proteinExistence type="predicted"/>
<dbReference type="Proteomes" id="UP000460317">
    <property type="component" value="Unassembled WGS sequence"/>
</dbReference>
<reference evidence="1 2" key="1">
    <citation type="journal article" date="2019" name="Nat. Med.">
        <title>A library of human gut bacterial isolates paired with longitudinal multiomics data enables mechanistic microbiome research.</title>
        <authorList>
            <person name="Poyet M."/>
            <person name="Groussin M."/>
            <person name="Gibbons S.M."/>
            <person name="Avila-Pacheco J."/>
            <person name="Jiang X."/>
            <person name="Kearney S.M."/>
            <person name="Perrotta A.R."/>
            <person name="Berdy B."/>
            <person name="Zhao S."/>
            <person name="Lieberman T.D."/>
            <person name="Swanson P.K."/>
            <person name="Smith M."/>
            <person name="Roesemann S."/>
            <person name="Alexander J.E."/>
            <person name="Rich S.A."/>
            <person name="Livny J."/>
            <person name="Vlamakis H."/>
            <person name="Clish C."/>
            <person name="Bullock K."/>
            <person name="Deik A."/>
            <person name="Scott J."/>
            <person name="Pierce K.A."/>
            <person name="Xavier R.J."/>
            <person name="Alm E.J."/>
        </authorList>
    </citation>
    <scope>NUCLEOTIDE SEQUENCE [LARGE SCALE GENOMIC DNA]</scope>
    <source>
        <strain evidence="1 2">BIOML-A165</strain>
    </source>
</reference>
<evidence type="ECO:0000313" key="1">
    <source>
        <dbReference type="EMBL" id="KAB4451458.1"/>
    </source>
</evidence>
<accession>A0A7J5JL94</accession>
<dbReference type="EMBL" id="WCSB01000011">
    <property type="protein sequence ID" value="KAB4451458.1"/>
    <property type="molecule type" value="Genomic_DNA"/>
</dbReference>
<comment type="caution">
    <text evidence="1">The sequence shown here is derived from an EMBL/GenBank/DDBJ whole genome shotgun (WGS) entry which is preliminary data.</text>
</comment>
<sequence>METKELKEDVIYHMSVIGIENMKLCVIASNRKEDRQILDKQKTCDEVGMQIPAIFTDAGLVFDAGYVLKDIWTEKVLNREELHEYETPAEGNGRLWAYLMSLEKAKKDPTYKPFDYIFQYRKYPNAEEFKKAYRQMNQYNEQTTGKDYARDLLATNPNEVLKSYLEKVDYGMLPKAAGYATTCKEIDKKEIEKAFTAPVDKLPIVFSETGKLEYTGLVYEAVRNAFGAQKQPNNLIKTCPLWEWVAAKLNDTIDIKVETSKLVRMFENLNSKDSKVLEAAKKEDKKSKKEVITALLDTIYLKIKD</sequence>
<gene>
    <name evidence="1" type="ORF">GAN93_13305</name>
</gene>